<dbReference type="PANTHER" id="PTHR39199">
    <property type="entry name" value="BLR5128 PROTEIN"/>
    <property type="match status" value="1"/>
</dbReference>
<evidence type="ECO:0000313" key="4">
    <source>
        <dbReference type="Proteomes" id="UP000564378"/>
    </source>
</evidence>
<proteinExistence type="predicted"/>
<dbReference type="InterPro" id="IPR027795">
    <property type="entry name" value="CASTOR_ACT_dom"/>
</dbReference>
<feature type="domain" description="CASTOR ACT" evidence="2">
    <location>
        <begin position="66"/>
        <end position="127"/>
    </location>
</feature>
<reference evidence="3 4" key="1">
    <citation type="submission" date="2020-08" db="EMBL/GenBank/DDBJ databases">
        <title>Draft genome sequence of Parasphingopyxis sp. GrpM-11.</title>
        <authorList>
            <person name="Oh J."/>
            <person name="Roh D.-H."/>
        </authorList>
    </citation>
    <scope>NUCLEOTIDE SEQUENCE [LARGE SCALE GENOMIC DNA]</scope>
    <source>
        <strain evidence="3 4">GrpM-11</strain>
    </source>
</reference>
<dbReference type="Gene3D" id="3.30.2130.10">
    <property type="entry name" value="VC0802-like"/>
    <property type="match status" value="1"/>
</dbReference>
<dbReference type="Pfam" id="PF13840">
    <property type="entry name" value="ACT_7"/>
    <property type="match status" value="1"/>
</dbReference>
<dbReference type="AlphaFoldDB" id="A0A842HVU9"/>
<feature type="domain" description="DUF2241" evidence="1">
    <location>
        <begin position="5"/>
        <end position="55"/>
    </location>
</feature>
<sequence length="134" mass="13939">MAATRDLGALLRDLKPMLAEEEHGFATIPMGQGWPQGLVPVATFAEAEGASVIALAAILEGIGIEHESGWAKITIGANSALDSIGLTAAIAAALAEIGISANIVAAYHHDHVFVPWDKREAAMEALETLSANQE</sequence>
<organism evidence="3 4">
    <name type="scientific">Parasphingopyxis marina</name>
    <dbReference type="NCBI Taxonomy" id="2761622"/>
    <lineage>
        <taxon>Bacteria</taxon>
        <taxon>Pseudomonadati</taxon>
        <taxon>Pseudomonadota</taxon>
        <taxon>Alphaproteobacteria</taxon>
        <taxon>Sphingomonadales</taxon>
        <taxon>Sphingomonadaceae</taxon>
        <taxon>Parasphingopyxis</taxon>
    </lineage>
</organism>
<keyword evidence="4" id="KW-1185">Reference proteome</keyword>
<dbReference type="PANTHER" id="PTHR39199:SF1">
    <property type="entry name" value="BLR5128 PROTEIN"/>
    <property type="match status" value="1"/>
</dbReference>
<dbReference type="InterPro" id="IPR045865">
    <property type="entry name" value="ACT-like_dom_sf"/>
</dbReference>
<comment type="caution">
    <text evidence="3">The sequence shown here is derived from an EMBL/GenBank/DDBJ whole genome shotgun (WGS) entry which is preliminary data.</text>
</comment>
<dbReference type="RefSeq" id="WP_185800449.1">
    <property type="nucleotide sequence ID" value="NZ_JACJVJ010000001.1"/>
</dbReference>
<evidence type="ECO:0000313" key="3">
    <source>
        <dbReference type="EMBL" id="MBC2777226.1"/>
    </source>
</evidence>
<name>A0A842HVU9_9SPHN</name>
<gene>
    <name evidence="3" type="ORF">H6P80_06295</name>
</gene>
<evidence type="ECO:0000259" key="2">
    <source>
        <dbReference type="Pfam" id="PF13840"/>
    </source>
</evidence>
<evidence type="ECO:0000259" key="1">
    <source>
        <dbReference type="Pfam" id="PF10000"/>
    </source>
</evidence>
<dbReference type="InterPro" id="IPR018717">
    <property type="entry name" value="DUF2241"/>
</dbReference>
<dbReference type="Proteomes" id="UP000564378">
    <property type="component" value="Unassembled WGS sequence"/>
</dbReference>
<accession>A0A842HVU9</accession>
<protein>
    <submittedName>
        <fullName evidence="3">ACT domain-containing protein</fullName>
    </submittedName>
</protein>
<dbReference type="SUPFAM" id="SSF55021">
    <property type="entry name" value="ACT-like"/>
    <property type="match status" value="2"/>
</dbReference>
<dbReference type="EMBL" id="JACJVJ010000001">
    <property type="protein sequence ID" value="MBC2777226.1"/>
    <property type="molecule type" value="Genomic_DNA"/>
</dbReference>
<dbReference type="Pfam" id="PF10000">
    <property type="entry name" value="ACT_3"/>
    <property type="match status" value="1"/>
</dbReference>